<keyword evidence="5 8" id="KW-1133">Transmembrane helix</keyword>
<proteinExistence type="inferred from homology"/>
<dbReference type="Pfam" id="PF03773">
    <property type="entry name" value="ArsP_1"/>
    <property type="match status" value="1"/>
</dbReference>
<feature type="transmembrane region" description="Helical" evidence="8">
    <location>
        <begin position="320"/>
        <end position="341"/>
    </location>
</feature>
<keyword evidence="4 8" id="KW-0812">Transmembrane</keyword>
<comment type="subcellular location">
    <subcellularLocation>
        <location evidence="1">Cell membrane</location>
        <topology evidence="1">Multi-pass membrane protein</topology>
    </subcellularLocation>
</comment>
<comment type="similarity">
    <text evidence="2">Belongs to the UPF0718 family.</text>
</comment>
<evidence type="ECO:0000256" key="1">
    <source>
        <dbReference type="ARBA" id="ARBA00004651"/>
    </source>
</evidence>
<feature type="transmembrane region" description="Helical" evidence="8">
    <location>
        <begin position="171"/>
        <end position="193"/>
    </location>
</feature>
<evidence type="ECO:0000256" key="4">
    <source>
        <dbReference type="ARBA" id="ARBA00022692"/>
    </source>
</evidence>
<evidence type="ECO:0000256" key="3">
    <source>
        <dbReference type="ARBA" id="ARBA00022475"/>
    </source>
</evidence>
<feature type="transmembrane region" description="Helical" evidence="8">
    <location>
        <begin position="361"/>
        <end position="384"/>
    </location>
</feature>
<feature type="region of interest" description="Disordered" evidence="7">
    <location>
        <begin position="1"/>
        <end position="24"/>
    </location>
</feature>
<protein>
    <submittedName>
        <fullName evidence="9">Permease</fullName>
    </submittedName>
</protein>
<feature type="transmembrane region" description="Helical" evidence="8">
    <location>
        <begin position="199"/>
        <end position="220"/>
    </location>
</feature>
<evidence type="ECO:0000256" key="6">
    <source>
        <dbReference type="ARBA" id="ARBA00023136"/>
    </source>
</evidence>
<dbReference type="PANTHER" id="PTHR43299">
    <property type="entry name" value="UPF0718 PROTEIN YRAQ"/>
    <property type="match status" value="1"/>
</dbReference>
<feature type="transmembrane region" description="Helical" evidence="8">
    <location>
        <begin position="272"/>
        <end position="289"/>
    </location>
</feature>
<dbReference type="InterPro" id="IPR005524">
    <property type="entry name" value="DUF318"/>
</dbReference>
<organism evidence="9 10">
    <name type="scientific">Klenkia sesuvii</name>
    <dbReference type="NCBI Taxonomy" id="3103137"/>
    <lineage>
        <taxon>Bacteria</taxon>
        <taxon>Bacillati</taxon>
        <taxon>Actinomycetota</taxon>
        <taxon>Actinomycetes</taxon>
        <taxon>Geodermatophilales</taxon>
        <taxon>Geodermatophilaceae</taxon>
        <taxon>Klenkia</taxon>
    </lineage>
</organism>
<evidence type="ECO:0000313" key="10">
    <source>
        <dbReference type="Proteomes" id="UP001361570"/>
    </source>
</evidence>
<keyword evidence="3" id="KW-1003">Cell membrane</keyword>
<keyword evidence="6 8" id="KW-0472">Membrane</keyword>
<dbReference type="EMBL" id="JBAPLU010000023">
    <property type="protein sequence ID" value="MEI4273619.1"/>
    <property type="molecule type" value="Genomic_DNA"/>
</dbReference>
<gene>
    <name evidence="9" type="ORF">TEK04_18000</name>
</gene>
<feature type="transmembrane region" description="Helical" evidence="8">
    <location>
        <begin position="98"/>
        <end position="117"/>
    </location>
</feature>
<name>A0ABU8DZY1_9ACTN</name>
<evidence type="ECO:0000256" key="8">
    <source>
        <dbReference type="SAM" id="Phobius"/>
    </source>
</evidence>
<evidence type="ECO:0000256" key="5">
    <source>
        <dbReference type="ARBA" id="ARBA00022989"/>
    </source>
</evidence>
<sequence>MSTTERPSTPPSPAGTPVDQAGAPATPDRRRVLLLGGLAVLLLVGGLWWAKYGPYSGKVPAVLGSHDLGASVVTGGAEQAPPVSLAAGWDFTVAYTAAIWKALVVGLVLAAAVQVLLPATWLRRVLGAPGASPARGGLRGGLASVPTLMCSCCAAPLAVGLRRARAGTSAVLAFWLGNPALNPVVLVFCLAVLPWPWAVLRFGAGLLVVVGAVALAGTLARRRRPGALAEGPDAAGDASVDVPVDVPVDTRPLPVRFVATLAGLSVRLVPEYLAVVFVLGVFRGVLFPADTGAGVGAVAVLLLLVVAGIALPVPTGGEVAVVAAALAAGLAAPAAAVLLVTLPVLSLPSLLMVRHVFGRGLLVGTTVLVAAVALLGAGLTAVLVG</sequence>
<evidence type="ECO:0000313" key="9">
    <source>
        <dbReference type="EMBL" id="MEI4273619.1"/>
    </source>
</evidence>
<keyword evidence="10" id="KW-1185">Reference proteome</keyword>
<evidence type="ECO:0000256" key="7">
    <source>
        <dbReference type="SAM" id="MobiDB-lite"/>
    </source>
</evidence>
<dbReference type="PANTHER" id="PTHR43299:SF1">
    <property type="entry name" value="UPF0718 PROTEIN YRAQ"/>
    <property type="match status" value="1"/>
</dbReference>
<accession>A0ABU8DZY1</accession>
<evidence type="ECO:0000256" key="2">
    <source>
        <dbReference type="ARBA" id="ARBA00006386"/>
    </source>
</evidence>
<reference evidence="9 10" key="1">
    <citation type="submission" date="2024-03" db="EMBL/GenBank/DDBJ databases">
        <title>Draft genome sequence of Klenkia sp. LSe6-5.</title>
        <authorList>
            <person name="Duangmal K."/>
            <person name="Chantavorakit T."/>
        </authorList>
    </citation>
    <scope>NUCLEOTIDE SEQUENCE [LARGE SCALE GENOMIC DNA]</scope>
    <source>
        <strain evidence="9 10">LSe6-5</strain>
    </source>
</reference>
<comment type="caution">
    <text evidence="9">The sequence shown here is derived from an EMBL/GenBank/DDBJ whole genome shotgun (WGS) entry which is preliminary data.</text>
</comment>
<dbReference type="Proteomes" id="UP001361570">
    <property type="component" value="Unassembled WGS sequence"/>
</dbReference>
<dbReference type="RefSeq" id="WP_336405737.1">
    <property type="nucleotide sequence ID" value="NZ_JBAPLU010000023.1"/>
</dbReference>
<feature type="transmembrane region" description="Helical" evidence="8">
    <location>
        <begin position="32"/>
        <end position="50"/>
    </location>
</feature>
<feature type="transmembrane region" description="Helical" evidence="8">
    <location>
        <begin position="295"/>
        <end position="313"/>
    </location>
</feature>